<dbReference type="GO" id="GO:0010774">
    <property type="term" value="P:meiotic strand invasion involved in reciprocal meiotic recombination"/>
    <property type="evidence" value="ECO:0007669"/>
    <property type="project" value="TreeGrafter"/>
</dbReference>
<dbReference type="GO" id="GO:0007129">
    <property type="term" value="P:homologous chromosome pairing at meiosis"/>
    <property type="evidence" value="ECO:0007669"/>
    <property type="project" value="TreeGrafter"/>
</dbReference>
<comment type="caution">
    <text evidence="8">The sequence shown here is derived from an EMBL/GenBank/DDBJ whole genome shotgun (WGS) entry which is preliminary data.</text>
</comment>
<evidence type="ECO:0000259" key="7">
    <source>
        <dbReference type="Pfam" id="PF07106"/>
    </source>
</evidence>
<dbReference type="Gene3D" id="1.10.10.10">
    <property type="entry name" value="Winged helix-like DNA-binding domain superfamily/Winged helix DNA-binding domain"/>
    <property type="match status" value="1"/>
</dbReference>
<gene>
    <name evidence="8" type="ORF">PENSTE_c002G06050</name>
</gene>
<proteinExistence type="inferred from homology"/>
<comment type="similarity">
    <text evidence="2">Belongs to the HOP2 family.</text>
</comment>
<name>A0A1V6TTS3_9EURO</name>
<evidence type="ECO:0000313" key="9">
    <source>
        <dbReference type="Proteomes" id="UP000191285"/>
    </source>
</evidence>
<dbReference type="GO" id="GO:0120230">
    <property type="term" value="F:recombinase activator activity"/>
    <property type="evidence" value="ECO:0007669"/>
    <property type="project" value="TreeGrafter"/>
</dbReference>
<dbReference type="PANTHER" id="PTHR15938:SF0">
    <property type="entry name" value="HOMOLOGOUS-PAIRING PROTEIN 2 HOMOLOG"/>
    <property type="match status" value="1"/>
</dbReference>
<dbReference type="Pfam" id="PF07106">
    <property type="entry name" value="WHD_TBPIP"/>
    <property type="match status" value="1"/>
</dbReference>
<evidence type="ECO:0000256" key="6">
    <source>
        <dbReference type="SAM" id="Coils"/>
    </source>
</evidence>
<dbReference type="OrthoDB" id="272266at2759"/>
<dbReference type="AlphaFoldDB" id="A0A1V6TTS3"/>
<dbReference type="GO" id="GO:0000709">
    <property type="term" value="P:meiotic joint molecule formation"/>
    <property type="evidence" value="ECO:0007669"/>
    <property type="project" value="TreeGrafter"/>
</dbReference>
<evidence type="ECO:0000256" key="1">
    <source>
        <dbReference type="ARBA" id="ARBA00004123"/>
    </source>
</evidence>
<protein>
    <recommendedName>
        <fullName evidence="7">Homologous-pairing protein 2 winged helix domain-containing protein</fullName>
    </recommendedName>
</protein>
<keyword evidence="5" id="KW-0469">Meiosis</keyword>
<evidence type="ECO:0000256" key="3">
    <source>
        <dbReference type="ARBA" id="ARBA00023172"/>
    </source>
</evidence>
<evidence type="ECO:0000313" key="8">
    <source>
        <dbReference type="EMBL" id="OQE29767.1"/>
    </source>
</evidence>
<keyword evidence="6" id="KW-0175">Coiled coil</keyword>
<comment type="subcellular location">
    <subcellularLocation>
        <location evidence="1">Nucleus</location>
    </subcellularLocation>
</comment>
<dbReference type="EMBL" id="MLKD01000002">
    <property type="protein sequence ID" value="OQE29767.1"/>
    <property type="molecule type" value="Genomic_DNA"/>
</dbReference>
<evidence type="ECO:0000256" key="2">
    <source>
        <dbReference type="ARBA" id="ARBA00007922"/>
    </source>
</evidence>
<dbReference type="Proteomes" id="UP000191285">
    <property type="component" value="Unassembled WGS sequence"/>
</dbReference>
<dbReference type="InterPro" id="IPR036388">
    <property type="entry name" value="WH-like_DNA-bd_sf"/>
</dbReference>
<keyword evidence="4" id="KW-0539">Nucleus</keyword>
<sequence length="217" mass="24616">MAPRKGKAEVSVSKVVDDDTLIILGYLREQNRPYSATDICLNLHNKVSKGQATKILQKLHQNGEIAGKVAGKQVVYHTLQKVSDDTNTHSIHKITTEIKTLQEELSLIKAEEKTARSSLSTLKSKPRISELHLDIQRLEKEQMDLQSKLTKSTASSDTIKLSPEQRATLESEWKYWQRQATLRRRICRDLWGRCSEVLPENITASELWESLGLEGVI</sequence>
<dbReference type="GO" id="GO:0000794">
    <property type="term" value="C:condensed nuclear chromosome"/>
    <property type="evidence" value="ECO:0007669"/>
    <property type="project" value="TreeGrafter"/>
</dbReference>
<dbReference type="InterPro" id="IPR010776">
    <property type="entry name" value="Hop2_WH_dom"/>
</dbReference>
<evidence type="ECO:0000256" key="5">
    <source>
        <dbReference type="ARBA" id="ARBA00023254"/>
    </source>
</evidence>
<organism evidence="8 9">
    <name type="scientific">Penicillium steckii</name>
    <dbReference type="NCBI Taxonomy" id="303698"/>
    <lineage>
        <taxon>Eukaryota</taxon>
        <taxon>Fungi</taxon>
        <taxon>Dikarya</taxon>
        <taxon>Ascomycota</taxon>
        <taxon>Pezizomycotina</taxon>
        <taxon>Eurotiomycetes</taxon>
        <taxon>Eurotiomycetidae</taxon>
        <taxon>Eurotiales</taxon>
        <taxon>Aspergillaceae</taxon>
        <taxon>Penicillium</taxon>
    </lineage>
</organism>
<keyword evidence="9" id="KW-1185">Reference proteome</keyword>
<dbReference type="GO" id="GO:0003690">
    <property type="term" value="F:double-stranded DNA binding"/>
    <property type="evidence" value="ECO:0007669"/>
    <property type="project" value="TreeGrafter"/>
</dbReference>
<dbReference type="PANTHER" id="PTHR15938">
    <property type="entry name" value="TBP-1 INTERACTING PROTEIN"/>
    <property type="match status" value="1"/>
</dbReference>
<dbReference type="STRING" id="303698.A0A1V6TTS3"/>
<keyword evidence="3" id="KW-0233">DNA recombination</keyword>
<accession>A0A1V6TTS3</accession>
<feature type="domain" description="Homologous-pairing protein 2 winged helix" evidence="7">
    <location>
        <begin position="20"/>
        <end position="77"/>
    </location>
</feature>
<dbReference type="GO" id="GO:0120231">
    <property type="term" value="C:DNA recombinase auxiliary factor complex"/>
    <property type="evidence" value="ECO:0007669"/>
    <property type="project" value="TreeGrafter"/>
</dbReference>
<reference evidence="9" key="1">
    <citation type="journal article" date="2017" name="Nat. Microbiol.">
        <title>Global analysis of biosynthetic gene clusters reveals vast potential of secondary metabolite production in Penicillium species.</title>
        <authorList>
            <person name="Nielsen J.C."/>
            <person name="Grijseels S."/>
            <person name="Prigent S."/>
            <person name="Ji B."/>
            <person name="Dainat J."/>
            <person name="Nielsen K.F."/>
            <person name="Frisvad J.C."/>
            <person name="Workman M."/>
            <person name="Nielsen J."/>
        </authorList>
    </citation>
    <scope>NUCLEOTIDE SEQUENCE [LARGE SCALE GENOMIC DNA]</scope>
    <source>
        <strain evidence="9">IBT 24891</strain>
    </source>
</reference>
<evidence type="ECO:0000256" key="4">
    <source>
        <dbReference type="ARBA" id="ARBA00023242"/>
    </source>
</evidence>
<feature type="coiled-coil region" evidence="6">
    <location>
        <begin position="91"/>
        <end position="155"/>
    </location>
</feature>